<dbReference type="RefSeq" id="WP_049995518.1">
    <property type="nucleotide sequence ID" value="NZ_CP031310.1"/>
</dbReference>
<organism evidence="4 5">
    <name type="scientific">Halapricum salinum</name>
    <dbReference type="NCBI Taxonomy" id="1457250"/>
    <lineage>
        <taxon>Archaea</taxon>
        <taxon>Methanobacteriati</taxon>
        <taxon>Methanobacteriota</taxon>
        <taxon>Stenosarchaea group</taxon>
        <taxon>Halobacteria</taxon>
        <taxon>Halobacteriales</taxon>
        <taxon>Haloarculaceae</taxon>
        <taxon>Halapricum</taxon>
    </lineage>
</organism>
<dbReference type="GO" id="GO:0016747">
    <property type="term" value="F:acyltransferase activity, transferring groups other than amino-acyl groups"/>
    <property type="evidence" value="ECO:0007669"/>
    <property type="project" value="InterPro"/>
</dbReference>
<evidence type="ECO:0000256" key="2">
    <source>
        <dbReference type="ARBA" id="ARBA00023315"/>
    </source>
</evidence>
<dbReference type="InterPro" id="IPR016181">
    <property type="entry name" value="Acyl_CoA_acyltransferase"/>
</dbReference>
<evidence type="ECO:0000313" key="5">
    <source>
        <dbReference type="Proteomes" id="UP000296706"/>
    </source>
</evidence>
<dbReference type="KEGG" id="hsn:DV733_06555"/>
<dbReference type="AlphaFoldDB" id="A0A4D6HCF6"/>
<protein>
    <submittedName>
        <fullName evidence="4">GNAT family N-acetyltransferase</fullName>
    </submittedName>
</protein>
<dbReference type="Gene3D" id="3.40.630.30">
    <property type="match status" value="1"/>
</dbReference>
<keyword evidence="1 4" id="KW-0808">Transferase</keyword>
<dbReference type="PANTHER" id="PTHR43877">
    <property type="entry name" value="AMINOALKYLPHOSPHONATE N-ACETYLTRANSFERASE-RELATED-RELATED"/>
    <property type="match status" value="1"/>
</dbReference>
<dbReference type="InterPro" id="IPR000182">
    <property type="entry name" value="GNAT_dom"/>
</dbReference>
<evidence type="ECO:0000256" key="1">
    <source>
        <dbReference type="ARBA" id="ARBA00022679"/>
    </source>
</evidence>
<dbReference type="EMBL" id="CP031310">
    <property type="protein sequence ID" value="QCC50926.1"/>
    <property type="molecule type" value="Genomic_DNA"/>
</dbReference>
<dbReference type="STRING" id="1457250.GCA_000755225_00173"/>
<dbReference type="PANTHER" id="PTHR43877:SF5">
    <property type="entry name" value="BLL8307 PROTEIN"/>
    <property type="match status" value="1"/>
</dbReference>
<evidence type="ECO:0000313" key="4">
    <source>
        <dbReference type="EMBL" id="QCC50926.1"/>
    </source>
</evidence>
<dbReference type="CDD" id="cd04301">
    <property type="entry name" value="NAT_SF"/>
    <property type="match status" value="1"/>
</dbReference>
<reference evidence="4 5" key="1">
    <citation type="journal article" date="2019" name="Nat. Commun.">
        <title>A new type of DNA phosphorothioation-based antiviral system in archaea.</title>
        <authorList>
            <person name="Xiong L."/>
            <person name="Liu S."/>
            <person name="Chen S."/>
            <person name="Xiao Y."/>
            <person name="Zhu B."/>
            <person name="Gao Y."/>
            <person name="Zhang Y."/>
            <person name="Chen B."/>
            <person name="Luo J."/>
            <person name="Deng Z."/>
            <person name="Chen X."/>
            <person name="Wang L."/>
            <person name="Chen S."/>
        </authorList>
    </citation>
    <scope>NUCLEOTIDE SEQUENCE [LARGE SCALE GENOMIC DNA]</scope>
    <source>
        <strain evidence="4 5">CBA1105</strain>
    </source>
</reference>
<dbReference type="PROSITE" id="PS51186">
    <property type="entry name" value="GNAT"/>
    <property type="match status" value="1"/>
</dbReference>
<name>A0A4D6HCF6_9EURY</name>
<keyword evidence="2" id="KW-0012">Acyltransferase</keyword>
<accession>A0A4D6HCF6</accession>
<dbReference type="OrthoDB" id="125295at2157"/>
<keyword evidence="5" id="KW-1185">Reference proteome</keyword>
<proteinExistence type="predicted"/>
<feature type="domain" description="N-acetyltransferase" evidence="3">
    <location>
        <begin position="5"/>
        <end position="157"/>
    </location>
</feature>
<dbReference type="GeneID" id="39847509"/>
<dbReference type="SUPFAM" id="SSF55729">
    <property type="entry name" value="Acyl-CoA N-acyltransferases (Nat)"/>
    <property type="match status" value="1"/>
</dbReference>
<dbReference type="Proteomes" id="UP000296706">
    <property type="component" value="Chromosome"/>
</dbReference>
<evidence type="ECO:0000259" key="3">
    <source>
        <dbReference type="PROSITE" id="PS51186"/>
    </source>
</evidence>
<gene>
    <name evidence="4" type="ORF">DV733_06555</name>
</gene>
<sequence>MSSDFTVRRYEADDAEDVRNLHDKWSWDVEHPESEHPNMYADLDDVEDEYLEDGGEFLVGLDDGHLVATGAFERLDDETAVLRRIRVDPAYQREGYGTKILDALEERADEAGYEATIIDEMGLNESAQAFLESHGYEVADRDVHLGTELVSYRKTIA</sequence>
<dbReference type="InterPro" id="IPR050832">
    <property type="entry name" value="Bact_Acetyltransf"/>
</dbReference>
<dbReference type="Pfam" id="PF00583">
    <property type="entry name" value="Acetyltransf_1"/>
    <property type="match status" value="1"/>
</dbReference>